<dbReference type="EMBL" id="JBHUOK010000033">
    <property type="protein sequence ID" value="MFD2791606.1"/>
    <property type="molecule type" value="Genomic_DNA"/>
</dbReference>
<reference evidence="3" key="1">
    <citation type="journal article" date="2019" name="Int. J. Syst. Evol. Microbiol.">
        <title>The Global Catalogue of Microorganisms (GCM) 10K type strain sequencing project: providing services to taxonomists for standard genome sequencing and annotation.</title>
        <authorList>
            <consortium name="The Broad Institute Genomics Platform"/>
            <consortium name="The Broad Institute Genome Sequencing Center for Infectious Disease"/>
            <person name="Wu L."/>
            <person name="Ma J."/>
        </authorList>
    </citation>
    <scope>NUCLEOTIDE SEQUENCE [LARGE SCALE GENOMIC DNA]</scope>
    <source>
        <strain evidence="3">KCTC 52924</strain>
    </source>
</reference>
<dbReference type="InterPro" id="IPR005583">
    <property type="entry name" value="YaaA"/>
</dbReference>
<dbReference type="PANTHER" id="PTHR30283:SF4">
    <property type="entry name" value="PEROXIDE STRESS RESISTANCE PROTEIN YAAA"/>
    <property type="match status" value="1"/>
</dbReference>
<dbReference type="Pfam" id="PF03883">
    <property type="entry name" value="H2O2_YaaD"/>
    <property type="match status" value="1"/>
</dbReference>
<protein>
    <recommendedName>
        <fullName evidence="1">UPF0246 protein ACFS1K_17695</fullName>
    </recommendedName>
</protein>
<sequence>MKIVISPAKTLDFESKLPIKEYSQPLFLEEAARLNKVLQKKKPIALSELMGISDKLAQLNWERNQEFSIPFTPENARPAVYAFNGDVYQGLDAYSIAPEKMTQLQDQLRILSGLYGILKPLDLMQPYRLEMGTTLKVGRKKNLYEFWKKQLTDHLNMELQDEELFVNLASNEYFGAVDEKKLKVPVITPIFKDWKNDNLKVISFFAKKARGTMVRYLLESNAKTLEDVKGFDQEGYLYSMEHTLKENQPVFIR</sequence>
<accession>A0ABW5VNS3</accession>
<evidence type="ECO:0000256" key="1">
    <source>
        <dbReference type="HAMAP-Rule" id="MF_00652"/>
    </source>
</evidence>
<dbReference type="HAMAP" id="MF_00652">
    <property type="entry name" value="UPF0246"/>
    <property type="match status" value="1"/>
</dbReference>
<evidence type="ECO:0000313" key="2">
    <source>
        <dbReference type="EMBL" id="MFD2791606.1"/>
    </source>
</evidence>
<comment type="caution">
    <text evidence="2">The sequence shown here is derived from an EMBL/GenBank/DDBJ whole genome shotgun (WGS) entry which is preliminary data.</text>
</comment>
<organism evidence="2 3">
    <name type="scientific">Arenibacter antarcticus</name>
    <dbReference type="NCBI Taxonomy" id="2040469"/>
    <lineage>
        <taxon>Bacteria</taxon>
        <taxon>Pseudomonadati</taxon>
        <taxon>Bacteroidota</taxon>
        <taxon>Flavobacteriia</taxon>
        <taxon>Flavobacteriales</taxon>
        <taxon>Flavobacteriaceae</taxon>
        <taxon>Arenibacter</taxon>
    </lineage>
</organism>
<dbReference type="NCBIfam" id="NF002542">
    <property type="entry name" value="PRK02101.1-3"/>
    <property type="match status" value="1"/>
</dbReference>
<dbReference type="RefSeq" id="WP_251809270.1">
    <property type="nucleotide sequence ID" value="NZ_CP166679.1"/>
</dbReference>
<dbReference type="PANTHER" id="PTHR30283">
    <property type="entry name" value="PEROXIDE STRESS RESPONSE PROTEIN YAAA"/>
    <property type="match status" value="1"/>
</dbReference>
<proteinExistence type="inferred from homology"/>
<comment type="similarity">
    <text evidence="1">Belongs to the UPF0246 family.</text>
</comment>
<gene>
    <name evidence="2" type="primary">yaaA</name>
    <name evidence="2" type="ORF">ACFS1K_17695</name>
</gene>
<evidence type="ECO:0000313" key="3">
    <source>
        <dbReference type="Proteomes" id="UP001597532"/>
    </source>
</evidence>
<name>A0ABW5VNS3_9FLAO</name>
<dbReference type="Proteomes" id="UP001597532">
    <property type="component" value="Unassembled WGS sequence"/>
</dbReference>
<keyword evidence="3" id="KW-1185">Reference proteome</keyword>